<evidence type="ECO:0000256" key="1">
    <source>
        <dbReference type="SAM" id="MobiDB-lite"/>
    </source>
</evidence>
<accession>A0A9J5YZG2</accession>
<dbReference type="AlphaFoldDB" id="A0A9J5YZG2"/>
<feature type="compositionally biased region" description="Basic and acidic residues" evidence="1">
    <location>
        <begin position="13"/>
        <end position="22"/>
    </location>
</feature>
<gene>
    <name evidence="2" type="ORF">H5410_026652</name>
</gene>
<dbReference type="Proteomes" id="UP000824120">
    <property type="component" value="Chromosome 5"/>
</dbReference>
<sequence length="209" mass="24640">MNLRKSKRGSHSATKDHDDNTKHNVVKIRKTTNDIKQLCSDYVELQKIPPCKFCNAKRFQYEPHGFYCGKGTIKLTSHRMLANLRNLYMRNDAESKNFQTYNNLFVFMSLGVNYDKDLAQRNHGIYTFKFSVHMYHLIDALYPKERKLKNLQLYLYDNTNEPQNKMSCSDKLHESIVMKLMIILKDNTYSTFLRSLTNTPNLQNFHIAL</sequence>
<dbReference type="OrthoDB" id="1930928at2759"/>
<proteinExistence type="predicted"/>
<comment type="caution">
    <text evidence="2">The sequence shown here is derived from an EMBL/GenBank/DDBJ whole genome shotgun (WGS) entry which is preliminary data.</text>
</comment>
<protein>
    <submittedName>
        <fullName evidence="2">Uncharacterized protein</fullName>
    </submittedName>
</protein>
<evidence type="ECO:0000313" key="2">
    <source>
        <dbReference type="EMBL" id="KAG5605160.1"/>
    </source>
</evidence>
<dbReference type="PANTHER" id="PTHR45786:SF75">
    <property type="entry name" value="ATP-DEPENDENT DNA HELICASE"/>
    <property type="match status" value="1"/>
</dbReference>
<dbReference type="PANTHER" id="PTHR45786">
    <property type="entry name" value="DNA BINDING PROTEIN-LIKE"/>
    <property type="match status" value="1"/>
</dbReference>
<dbReference type="EMBL" id="JACXVP010000005">
    <property type="protein sequence ID" value="KAG5605160.1"/>
    <property type="molecule type" value="Genomic_DNA"/>
</dbReference>
<name>A0A9J5YZG2_SOLCO</name>
<organism evidence="2 3">
    <name type="scientific">Solanum commersonii</name>
    <name type="common">Commerson's wild potato</name>
    <name type="synonym">Commerson's nightshade</name>
    <dbReference type="NCBI Taxonomy" id="4109"/>
    <lineage>
        <taxon>Eukaryota</taxon>
        <taxon>Viridiplantae</taxon>
        <taxon>Streptophyta</taxon>
        <taxon>Embryophyta</taxon>
        <taxon>Tracheophyta</taxon>
        <taxon>Spermatophyta</taxon>
        <taxon>Magnoliopsida</taxon>
        <taxon>eudicotyledons</taxon>
        <taxon>Gunneridae</taxon>
        <taxon>Pentapetalae</taxon>
        <taxon>asterids</taxon>
        <taxon>lamiids</taxon>
        <taxon>Solanales</taxon>
        <taxon>Solanaceae</taxon>
        <taxon>Solanoideae</taxon>
        <taxon>Solaneae</taxon>
        <taxon>Solanum</taxon>
    </lineage>
</organism>
<reference evidence="2 3" key="1">
    <citation type="submission" date="2020-09" db="EMBL/GenBank/DDBJ databases">
        <title>De no assembly of potato wild relative species, Solanum commersonii.</title>
        <authorList>
            <person name="Cho K."/>
        </authorList>
    </citation>
    <scope>NUCLEOTIDE SEQUENCE [LARGE SCALE GENOMIC DNA]</scope>
    <source>
        <strain evidence="2">LZ3.2</strain>
        <tissue evidence="2">Leaf</tissue>
    </source>
</reference>
<evidence type="ECO:0000313" key="3">
    <source>
        <dbReference type="Proteomes" id="UP000824120"/>
    </source>
</evidence>
<feature type="region of interest" description="Disordered" evidence="1">
    <location>
        <begin position="1"/>
        <end position="23"/>
    </location>
</feature>
<keyword evidence="3" id="KW-1185">Reference proteome</keyword>
<feature type="compositionally biased region" description="Basic residues" evidence="1">
    <location>
        <begin position="1"/>
        <end position="10"/>
    </location>
</feature>